<reference evidence="2" key="1">
    <citation type="submission" date="2021-04" db="EMBL/GenBank/DDBJ databases">
        <title>Biosynthetic gene clusters of Dactylosporangioum roseum.</title>
        <authorList>
            <person name="Hartkoorn R.C."/>
            <person name="Beaudoing E."/>
            <person name="Hot D."/>
            <person name="Moureu S."/>
        </authorList>
    </citation>
    <scope>NUCLEOTIDE SEQUENCE</scope>
    <source>
        <strain evidence="2">NRRL B-16295</strain>
    </source>
</reference>
<gene>
    <name evidence="2" type="ORF">Drose_05855</name>
</gene>
<organism evidence="2 3">
    <name type="scientific">Dactylosporangium roseum</name>
    <dbReference type="NCBI Taxonomy" id="47989"/>
    <lineage>
        <taxon>Bacteria</taxon>
        <taxon>Bacillati</taxon>
        <taxon>Actinomycetota</taxon>
        <taxon>Actinomycetes</taxon>
        <taxon>Micromonosporales</taxon>
        <taxon>Micromonosporaceae</taxon>
        <taxon>Dactylosporangium</taxon>
    </lineage>
</organism>
<dbReference type="RefSeq" id="WP_260727158.1">
    <property type="nucleotide sequence ID" value="NZ_BAAABS010000033.1"/>
</dbReference>
<sequence length="100" mass="10711">MIETRERLIAAGLDPSLIETPGPLVPQGSLIINGWTVRQWATDRWEVTPPSTSSHTGFGPDVLTAADVVLIVRDRPPVMSGLRMNDGRTTPAAQARPVAG</sequence>
<feature type="region of interest" description="Disordered" evidence="1">
    <location>
        <begin position="80"/>
        <end position="100"/>
    </location>
</feature>
<keyword evidence="3" id="KW-1185">Reference proteome</keyword>
<dbReference type="EMBL" id="CP073721">
    <property type="protein sequence ID" value="UWZ37795.1"/>
    <property type="molecule type" value="Genomic_DNA"/>
</dbReference>
<dbReference type="Proteomes" id="UP001058271">
    <property type="component" value="Chromosome"/>
</dbReference>
<name>A0ABY5Z6W3_9ACTN</name>
<evidence type="ECO:0000313" key="3">
    <source>
        <dbReference type="Proteomes" id="UP001058271"/>
    </source>
</evidence>
<evidence type="ECO:0000256" key="1">
    <source>
        <dbReference type="SAM" id="MobiDB-lite"/>
    </source>
</evidence>
<evidence type="ECO:0000313" key="2">
    <source>
        <dbReference type="EMBL" id="UWZ37795.1"/>
    </source>
</evidence>
<accession>A0ABY5Z6W3</accession>
<protein>
    <submittedName>
        <fullName evidence="2">Uncharacterized protein</fullName>
    </submittedName>
</protein>
<proteinExistence type="predicted"/>